<dbReference type="KEGG" id="kbs:EPA93_26460"/>
<dbReference type="InterPro" id="IPR010419">
    <property type="entry name" value="CO_DH_gsu"/>
</dbReference>
<keyword evidence="2" id="KW-1185">Reference proteome</keyword>
<dbReference type="InterPro" id="IPR023393">
    <property type="entry name" value="START-like_dom_sf"/>
</dbReference>
<gene>
    <name evidence="1" type="ORF">EPA93_26460</name>
</gene>
<dbReference type="AlphaFoldDB" id="A0A4P6JUM2"/>
<protein>
    <recommendedName>
        <fullName evidence="3">Carbon monoxide dehydrogenase</fullName>
    </recommendedName>
</protein>
<dbReference type="Pfam" id="PF06240">
    <property type="entry name" value="COXG"/>
    <property type="match status" value="1"/>
</dbReference>
<dbReference type="Gene3D" id="3.30.530.20">
    <property type="match status" value="1"/>
</dbReference>
<name>A0A4P6JUM2_KTERU</name>
<dbReference type="EMBL" id="CP035758">
    <property type="protein sequence ID" value="QBD79339.1"/>
    <property type="molecule type" value="Genomic_DNA"/>
</dbReference>
<sequence length="151" mass="16233">MDITGSQKVKAPRPQVFEALQNPEILKNCIPGCEAAEFVDFPSGRQLKLTVLLNIPGLKGPYTVFLQTGEIVVPSRVVLIAEPTSSLGSVKATCAIDLSDDAEGTNLSYNTHAQLEGKIAATPDMIIKGAVKVALDQFFKNFEKQVSTTRA</sequence>
<evidence type="ECO:0000313" key="1">
    <source>
        <dbReference type="EMBL" id="QBD79339.1"/>
    </source>
</evidence>
<evidence type="ECO:0008006" key="3">
    <source>
        <dbReference type="Google" id="ProtNLM"/>
    </source>
</evidence>
<dbReference type="CDD" id="cd05018">
    <property type="entry name" value="CoxG"/>
    <property type="match status" value="1"/>
</dbReference>
<dbReference type="PANTHER" id="PTHR38588:SF1">
    <property type="entry name" value="BLL0334 PROTEIN"/>
    <property type="match status" value="1"/>
</dbReference>
<organism evidence="1 2">
    <name type="scientific">Ktedonosporobacter rubrisoli</name>
    <dbReference type="NCBI Taxonomy" id="2509675"/>
    <lineage>
        <taxon>Bacteria</taxon>
        <taxon>Bacillati</taxon>
        <taxon>Chloroflexota</taxon>
        <taxon>Ktedonobacteria</taxon>
        <taxon>Ktedonobacterales</taxon>
        <taxon>Ktedonosporobacteraceae</taxon>
        <taxon>Ktedonosporobacter</taxon>
    </lineage>
</organism>
<dbReference type="PANTHER" id="PTHR38588">
    <property type="entry name" value="BLL0334 PROTEIN"/>
    <property type="match status" value="1"/>
</dbReference>
<dbReference type="Proteomes" id="UP000290365">
    <property type="component" value="Chromosome"/>
</dbReference>
<dbReference type="SUPFAM" id="SSF55961">
    <property type="entry name" value="Bet v1-like"/>
    <property type="match status" value="1"/>
</dbReference>
<proteinExistence type="predicted"/>
<evidence type="ECO:0000313" key="2">
    <source>
        <dbReference type="Proteomes" id="UP000290365"/>
    </source>
</evidence>
<reference evidence="1 2" key="1">
    <citation type="submission" date="2019-01" db="EMBL/GenBank/DDBJ databases">
        <title>Ktedonosporobacter rubrisoli SCAWS-G2.</title>
        <authorList>
            <person name="Huang Y."/>
            <person name="Yan B."/>
        </authorList>
    </citation>
    <scope>NUCLEOTIDE SEQUENCE [LARGE SCALE GENOMIC DNA]</scope>
    <source>
        <strain evidence="1 2">SCAWS-G2</strain>
    </source>
</reference>
<accession>A0A4P6JUM2</accession>
<dbReference type="OrthoDB" id="9787428at2"/>
<dbReference type="RefSeq" id="WP_129890392.1">
    <property type="nucleotide sequence ID" value="NZ_CP035758.1"/>
</dbReference>